<evidence type="ECO:0000313" key="1">
    <source>
        <dbReference type="EMBL" id="MFD1888901.1"/>
    </source>
</evidence>
<reference evidence="2" key="1">
    <citation type="journal article" date="2019" name="Int. J. Syst. Evol. Microbiol.">
        <title>The Global Catalogue of Microorganisms (GCM) 10K type strain sequencing project: providing services to taxonomists for standard genome sequencing and annotation.</title>
        <authorList>
            <consortium name="The Broad Institute Genomics Platform"/>
            <consortium name="The Broad Institute Genome Sequencing Center for Infectious Disease"/>
            <person name="Wu L."/>
            <person name="Ma J."/>
        </authorList>
    </citation>
    <scope>NUCLEOTIDE SEQUENCE [LARGE SCALE GENOMIC DNA]</scope>
    <source>
        <strain evidence="2">CAIM 431</strain>
    </source>
</reference>
<evidence type="ECO:0000313" key="2">
    <source>
        <dbReference type="Proteomes" id="UP001597326"/>
    </source>
</evidence>
<dbReference type="EMBL" id="JBHUFZ010000005">
    <property type="protein sequence ID" value="MFD1888901.1"/>
    <property type="molecule type" value="Genomic_DNA"/>
</dbReference>
<proteinExistence type="predicted"/>
<dbReference type="InterPro" id="IPR054206">
    <property type="entry name" value="DUF6912"/>
</dbReference>
<keyword evidence="2" id="KW-1185">Reference proteome</keyword>
<dbReference type="Pfam" id="PF21853">
    <property type="entry name" value="DUF6912"/>
    <property type="match status" value="1"/>
</dbReference>
<accession>A0ABW4RRT1</accession>
<protein>
    <submittedName>
        <fullName evidence="1">DUF6912 family protein</fullName>
    </submittedName>
</protein>
<gene>
    <name evidence="1" type="ORF">ACFSCS_01700</name>
</gene>
<dbReference type="Proteomes" id="UP001597326">
    <property type="component" value="Unassembled WGS sequence"/>
</dbReference>
<comment type="caution">
    <text evidence="1">The sequence shown here is derived from an EMBL/GenBank/DDBJ whole genome shotgun (WGS) entry which is preliminary data.</text>
</comment>
<dbReference type="RefSeq" id="WP_343875107.1">
    <property type="nucleotide sequence ID" value="NZ_BAAAIX010000028.1"/>
</dbReference>
<name>A0ABW4RRT1_9ACTN</name>
<organism evidence="1 2">
    <name type="scientific">Luteococcus peritonei</name>
    <dbReference type="NCBI Taxonomy" id="88874"/>
    <lineage>
        <taxon>Bacteria</taxon>
        <taxon>Bacillati</taxon>
        <taxon>Actinomycetota</taxon>
        <taxon>Actinomycetes</taxon>
        <taxon>Propionibacteriales</taxon>
        <taxon>Propionibacteriaceae</taxon>
        <taxon>Luteococcus</taxon>
    </lineage>
</organism>
<sequence length="160" mass="17467">MKRTLVLVPVSTEQARALWRAEDLGELQAFSVTDELLANLEGVHDAEDAEHACAQLASLWGLSHHGERLVLAAEVDPGVLRPEQNEAHNGGVLLGRLTRAQVSAFFADDPANPLPQGLSQQVAGLDVDQAWELDEVQRMLRSHDLLWHSVEELAVLGEDG</sequence>